<reference evidence="3" key="2">
    <citation type="journal article" date="2017" name="Nat. Plants">
        <title>The Aegilops tauschii genome reveals multiple impacts of transposons.</title>
        <authorList>
            <person name="Zhao G."/>
            <person name="Zou C."/>
            <person name="Li K."/>
            <person name="Wang K."/>
            <person name="Li T."/>
            <person name="Gao L."/>
            <person name="Zhang X."/>
            <person name="Wang H."/>
            <person name="Yang Z."/>
            <person name="Liu X."/>
            <person name="Jiang W."/>
            <person name="Mao L."/>
            <person name="Kong X."/>
            <person name="Jiao Y."/>
            <person name="Jia J."/>
        </authorList>
    </citation>
    <scope>NUCLEOTIDE SEQUENCE [LARGE SCALE GENOMIC DNA]</scope>
    <source>
        <strain evidence="3">cv. AL8/78</strain>
    </source>
</reference>
<reference evidence="2" key="5">
    <citation type="journal article" date="2021" name="G3 (Bethesda)">
        <title>Aegilops tauschii genome assembly Aet v5.0 features greater sequence contiguity and improved annotation.</title>
        <authorList>
            <person name="Wang L."/>
            <person name="Zhu T."/>
            <person name="Rodriguez J.C."/>
            <person name="Deal K.R."/>
            <person name="Dubcovsky J."/>
            <person name="McGuire P.E."/>
            <person name="Lux T."/>
            <person name="Spannagl M."/>
            <person name="Mayer K.F.X."/>
            <person name="Baldrich P."/>
            <person name="Meyers B.C."/>
            <person name="Huo N."/>
            <person name="Gu Y.Q."/>
            <person name="Zhou H."/>
            <person name="Devos K.M."/>
            <person name="Bennetzen J.L."/>
            <person name="Unver T."/>
            <person name="Budak H."/>
            <person name="Gulick P.J."/>
            <person name="Galiba G."/>
            <person name="Kalapos B."/>
            <person name="Nelson D.R."/>
            <person name="Li P."/>
            <person name="You F.M."/>
            <person name="Luo M.C."/>
            <person name="Dvorak J."/>
        </authorList>
    </citation>
    <scope>NUCLEOTIDE SEQUENCE [LARGE SCALE GENOMIC DNA]</scope>
    <source>
        <strain evidence="2">cv. AL8/78</strain>
    </source>
</reference>
<dbReference type="Gramene" id="AET3Gv20687400.12">
    <property type="protein sequence ID" value="AET3Gv20687400.12"/>
    <property type="gene ID" value="AET3Gv20687400"/>
</dbReference>
<dbReference type="Gramene" id="AET3Gv20687400.2">
    <property type="protein sequence ID" value="AET3Gv20687400.2"/>
    <property type="gene ID" value="AET3Gv20687400"/>
</dbReference>
<dbReference type="Gramene" id="AET3Gv20687400.8">
    <property type="protein sequence ID" value="AET3Gv20687400.8"/>
    <property type="gene ID" value="AET3Gv20687400"/>
</dbReference>
<reference evidence="2" key="4">
    <citation type="submission" date="2019-03" db="UniProtKB">
        <authorList>
            <consortium name="EnsemblPlants"/>
        </authorList>
    </citation>
    <scope>IDENTIFICATION</scope>
</reference>
<dbReference type="Gramene" id="AET3Gv20687400.11">
    <property type="protein sequence ID" value="AET3Gv20687400.11"/>
    <property type="gene ID" value="AET3Gv20687400"/>
</dbReference>
<evidence type="ECO:0000256" key="1">
    <source>
        <dbReference type="SAM" id="Phobius"/>
    </source>
</evidence>
<dbReference type="EnsemblPlants" id="AET3Gv20687400.11">
    <property type="protein sequence ID" value="AET3Gv20687400.11"/>
    <property type="gene ID" value="AET3Gv20687400"/>
</dbReference>
<organism evidence="2 3">
    <name type="scientific">Aegilops tauschii subsp. strangulata</name>
    <name type="common">Goatgrass</name>
    <dbReference type="NCBI Taxonomy" id="200361"/>
    <lineage>
        <taxon>Eukaryota</taxon>
        <taxon>Viridiplantae</taxon>
        <taxon>Streptophyta</taxon>
        <taxon>Embryophyta</taxon>
        <taxon>Tracheophyta</taxon>
        <taxon>Spermatophyta</taxon>
        <taxon>Magnoliopsida</taxon>
        <taxon>Liliopsida</taxon>
        <taxon>Poales</taxon>
        <taxon>Poaceae</taxon>
        <taxon>BOP clade</taxon>
        <taxon>Pooideae</taxon>
        <taxon>Triticodae</taxon>
        <taxon>Triticeae</taxon>
        <taxon>Triticinae</taxon>
        <taxon>Aegilops</taxon>
    </lineage>
</organism>
<name>A0A453FIN2_AEGTS</name>
<evidence type="ECO:0000313" key="2">
    <source>
        <dbReference type="EnsemblPlants" id="AET3Gv20687400.5"/>
    </source>
</evidence>
<dbReference type="AlphaFoldDB" id="A0A453FIN2"/>
<feature type="transmembrane region" description="Helical" evidence="1">
    <location>
        <begin position="38"/>
        <end position="65"/>
    </location>
</feature>
<accession>A0A453FIN2</accession>
<dbReference type="Proteomes" id="UP000015105">
    <property type="component" value="Chromosome 3D"/>
</dbReference>
<keyword evidence="1" id="KW-0812">Transmembrane</keyword>
<reference evidence="3" key="1">
    <citation type="journal article" date="2014" name="Science">
        <title>Ancient hybridizations among the ancestral genomes of bread wheat.</title>
        <authorList>
            <consortium name="International Wheat Genome Sequencing Consortium,"/>
            <person name="Marcussen T."/>
            <person name="Sandve S.R."/>
            <person name="Heier L."/>
            <person name="Spannagl M."/>
            <person name="Pfeifer M."/>
            <person name="Jakobsen K.S."/>
            <person name="Wulff B.B."/>
            <person name="Steuernagel B."/>
            <person name="Mayer K.F."/>
            <person name="Olsen O.A."/>
        </authorList>
    </citation>
    <scope>NUCLEOTIDE SEQUENCE [LARGE SCALE GENOMIC DNA]</scope>
    <source>
        <strain evidence="3">cv. AL8/78</strain>
    </source>
</reference>
<evidence type="ECO:0000313" key="3">
    <source>
        <dbReference type="Proteomes" id="UP000015105"/>
    </source>
</evidence>
<sequence>MCYTSKKLRSYFSELATESAHRFASPERFWCLFSHPEIIFFICRTFSIFLYGVVNIVSSFVFSIFWRSVKSPFSRCIMYATACLGSLGNMYLAISLRLQQLDAVFYF</sequence>
<dbReference type="EnsemblPlants" id="AET3Gv20687400.12">
    <property type="protein sequence ID" value="AET3Gv20687400.12"/>
    <property type="gene ID" value="AET3Gv20687400"/>
</dbReference>
<dbReference type="EnsemblPlants" id="AET3Gv20687400.6">
    <property type="protein sequence ID" value="AET3Gv20687400.6"/>
    <property type="gene ID" value="AET3Gv20687400"/>
</dbReference>
<keyword evidence="1" id="KW-1133">Transmembrane helix</keyword>
<proteinExistence type="predicted"/>
<keyword evidence="3" id="KW-1185">Reference proteome</keyword>
<dbReference type="Gramene" id="AET3Gv20687400.5">
    <property type="protein sequence ID" value="AET3Gv20687400.5"/>
    <property type="gene ID" value="AET3Gv20687400"/>
</dbReference>
<reference evidence="2" key="3">
    <citation type="journal article" date="2017" name="Nature">
        <title>Genome sequence of the progenitor of the wheat D genome Aegilops tauschii.</title>
        <authorList>
            <person name="Luo M.C."/>
            <person name="Gu Y.Q."/>
            <person name="Puiu D."/>
            <person name="Wang H."/>
            <person name="Twardziok S.O."/>
            <person name="Deal K.R."/>
            <person name="Huo N."/>
            <person name="Zhu T."/>
            <person name="Wang L."/>
            <person name="Wang Y."/>
            <person name="McGuire P.E."/>
            <person name="Liu S."/>
            <person name="Long H."/>
            <person name="Ramasamy R.K."/>
            <person name="Rodriguez J.C."/>
            <person name="Van S.L."/>
            <person name="Yuan L."/>
            <person name="Wang Z."/>
            <person name="Xia Z."/>
            <person name="Xiao L."/>
            <person name="Anderson O.D."/>
            <person name="Ouyang S."/>
            <person name="Liang Y."/>
            <person name="Zimin A.V."/>
            <person name="Pertea G."/>
            <person name="Qi P."/>
            <person name="Bennetzen J.L."/>
            <person name="Dai X."/>
            <person name="Dawson M.W."/>
            <person name="Muller H.G."/>
            <person name="Kugler K."/>
            <person name="Rivarola-Duarte L."/>
            <person name="Spannagl M."/>
            <person name="Mayer K.F.X."/>
            <person name="Lu F.H."/>
            <person name="Bevan M.W."/>
            <person name="Leroy P."/>
            <person name="Li P."/>
            <person name="You F.M."/>
            <person name="Sun Q."/>
            <person name="Liu Z."/>
            <person name="Lyons E."/>
            <person name="Wicker T."/>
            <person name="Salzberg S.L."/>
            <person name="Devos K.M."/>
            <person name="Dvorak J."/>
        </authorList>
    </citation>
    <scope>NUCLEOTIDE SEQUENCE [LARGE SCALE GENOMIC DNA]</scope>
    <source>
        <strain evidence="2">cv. AL8/78</strain>
    </source>
</reference>
<protein>
    <submittedName>
        <fullName evidence="2">Uncharacterized protein</fullName>
    </submittedName>
</protein>
<dbReference type="EnsemblPlants" id="AET3Gv20687400.3">
    <property type="protein sequence ID" value="AET3Gv20687400.3"/>
    <property type="gene ID" value="AET3Gv20687400"/>
</dbReference>
<dbReference type="Gramene" id="AET3Gv20687400.4">
    <property type="protein sequence ID" value="AET3Gv20687400.4"/>
    <property type="gene ID" value="AET3Gv20687400"/>
</dbReference>
<dbReference type="Gramene" id="AET3Gv20687400.3">
    <property type="protein sequence ID" value="AET3Gv20687400.3"/>
    <property type="gene ID" value="AET3Gv20687400"/>
</dbReference>
<feature type="transmembrane region" description="Helical" evidence="1">
    <location>
        <begin position="77"/>
        <end position="98"/>
    </location>
</feature>
<dbReference type="EnsemblPlants" id="AET3Gv20687400.8">
    <property type="protein sequence ID" value="AET3Gv20687400.8"/>
    <property type="gene ID" value="AET3Gv20687400"/>
</dbReference>
<dbReference type="EnsemblPlants" id="AET3Gv20687400.4">
    <property type="protein sequence ID" value="AET3Gv20687400.4"/>
    <property type="gene ID" value="AET3Gv20687400"/>
</dbReference>
<keyword evidence="1" id="KW-0472">Membrane</keyword>
<dbReference type="Gramene" id="AET3Gv20687400.6">
    <property type="protein sequence ID" value="AET3Gv20687400.6"/>
    <property type="gene ID" value="AET3Gv20687400"/>
</dbReference>
<dbReference type="EnsemblPlants" id="AET3Gv20687400.2">
    <property type="protein sequence ID" value="AET3Gv20687400.2"/>
    <property type="gene ID" value="AET3Gv20687400"/>
</dbReference>
<dbReference type="EnsemblPlants" id="AET3Gv20687400.5">
    <property type="protein sequence ID" value="AET3Gv20687400.5"/>
    <property type="gene ID" value="AET3Gv20687400"/>
</dbReference>